<evidence type="ECO:0000313" key="8">
    <source>
        <dbReference type="EMBL" id="PNU01517.1"/>
    </source>
</evidence>
<dbReference type="AlphaFoldDB" id="A0A2K2FN39"/>
<dbReference type="OrthoDB" id="9775031at2"/>
<evidence type="ECO:0000256" key="2">
    <source>
        <dbReference type="ARBA" id="ARBA00022695"/>
    </source>
</evidence>
<evidence type="ECO:0000256" key="1">
    <source>
        <dbReference type="ARBA" id="ARBA00022679"/>
    </source>
</evidence>
<keyword evidence="9" id="KW-1185">Reference proteome</keyword>
<keyword evidence="1" id="KW-0808">Transferase</keyword>
<dbReference type="Pfam" id="PF00483">
    <property type="entry name" value="NTP_transferase"/>
    <property type="match status" value="1"/>
</dbReference>
<dbReference type="RefSeq" id="WP_103079746.1">
    <property type="nucleotide sequence ID" value="NZ_CP021850.1"/>
</dbReference>
<accession>A0A2K2FN39</accession>
<protein>
    <recommendedName>
        <fullName evidence="7">Nucleotidyl transferase domain-containing protein</fullName>
    </recommendedName>
</protein>
<evidence type="ECO:0000313" key="9">
    <source>
        <dbReference type="Proteomes" id="UP000236151"/>
    </source>
</evidence>
<evidence type="ECO:0000256" key="5">
    <source>
        <dbReference type="ARBA" id="ARBA00048493"/>
    </source>
</evidence>
<dbReference type="GO" id="GO:0003977">
    <property type="term" value="F:UDP-N-acetylglucosamine diphosphorylase activity"/>
    <property type="evidence" value="ECO:0007669"/>
    <property type="project" value="UniProtKB-EC"/>
</dbReference>
<organism evidence="8 9">
    <name type="scientific">Clostridium thermosuccinogenes</name>
    <dbReference type="NCBI Taxonomy" id="84032"/>
    <lineage>
        <taxon>Bacteria</taxon>
        <taxon>Bacillati</taxon>
        <taxon>Bacillota</taxon>
        <taxon>Clostridia</taxon>
        <taxon>Eubacteriales</taxon>
        <taxon>Clostridiaceae</taxon>
        <taxon>Clostridium</taxon>
    </lineage>
</organism>
<dbReference type="InterPro" id="IPR050065">
    <property type="entry name" value="GlmU-like"/>
</dbReference>
<dbReference type="InterPro" id="IPR029044">
    <property type="entry name" value="Nucleotide-diphossugar_trans"/>
</dbReference>
<proteinExistence type="predicted"/>
<dbReference type="GO" id="GO:0019134">
    <property type="term" value="F:glucosamine-1-phosphate N-acetyltransferase activity"/>
    <property type="evidence" value="ECO:0007669"/>
    <property type="project" value="UniProtKB-EC"/>
</dbReference>
<dbReference type="PANTHER" id="PTHR43584">
    <property type="entry name" value="NUCLEOTIDYL TRANSFERASE"/>
    <property type="match status" value="1"/>
</dbReference>
<comment type="catalytic activity">
    <reaction evidence="4">
        <text>alpha-D-glucosamine 1-phosphate + acetyl-CoA = N-acetyl-alpha-D-glucosamine 1-phosphate + CoA + H(+)</text>
        <dbReference type="Rhea" id="RHEA:13725"/>
        <dbReference type="ChEBI" id="CHEBI:15378"/>
        <dbReference type="ChEBI" id="CHEBI:57287"/>
        <dbReference type="ChEBI" id="CHEBI:57288"/>
        <dbReference type="ChEBI" id="CHEBI:57776"/>
        <dbReference type="ChEBI" id="CHEBI:58516"/>
        <dbReference type="EC" id="2.3.1.157"/>
    </reaction>
</comment>
<keyword evidence="3" id="KW-0012">Acyltransferase</keyword>
<evidence type="ECO:0000259" key="7">
    <source>
        <dbReference type="Pfam" id="PF00483"/>
    </source>
</evidence>
<dbReference type="SUPFAM" id="SSF53448">
    <property type="entry name" value="Nucleotide-diphospho-sugar transferases"/>
    <property type="match status" value="1"/>
</dbReference>
<dbReference type="PANTHER" id="PTHR43584:SF3">
    <property type="entry name" value="BIFUNCTIONAL PROTEIN GLMU"/>
    <property type="match status" value="1"/>
</dbReference>
<comment type="catalytic activity">
    <reaction evidence="5">
        <text>N-acetyl-alpha-D-glucosamine 1-phosphate + UTP + H(+) = UDP-N-acetyl-alpha-D-glucosamine + diphosphate</text>
        <dbReference type="Rhea" id="RHEA:13509"/>
        <dbReference type="ChEBI" id="CHEBI:15378"/>
        <dbReference type="ChEBI" id="CHEBI:33019"/>
        <dbReference type="ChEBI" id="CHEBI:46398"/>
        <dbReference type="ChEBI" id="CHEBI:57705"/>
        <dbReference type="ChEBI" id="CHEBI:57776"/>
        <dbReference type="EC" id="2.7.7.23"/>
    </reaction>
</comment>
<evidence type="ECO:0000256" key="6">
    <source>
        <dbReference type="ARBA" id="ARBA00049628"/>
    </source>
</evidence>
<comment type="function">
    <text evidence="6">Catalyzes the last two sequential reactions in the de novo biosynthetic pathway for UDP-N-acetylglucosamine (UDP-GlcNAc). The C-terminal domain catalyzes the transfer of acetyl group from acetyl coenzyme A to glucosamine-1-phosphate (GlcN-1-P) to produce N-acetylglucosamine-1-phosphate (GlcNAc-1-P), which is converted into UDP-GlcNAc by the transfer of uridine 5-monophosphate (from uridine 5-triphosphate), a reaction catalyzed by the N-terminal domain.</text>
</comment>
<evidence type="ECO:0000256" key="3">
    <source>
        <dbReference type="ARBA" id="ARBA00023315"/>
    </source>
</evidence>
<keyword evidence="2" id="KW-0548">Nucleotidyltransferase</keyword>
<dbReference type="InterPro" id="IPR005835">
    <property type="entry name" value="NTP_transferase_dom"/>
</dbReference>
<dbReference type="KEGG" id="cthd:CDO33_16460"/>
<evidence type="ECO:0000256" key="4">
    <source>
        <dbReference type="ARBA" id="ARBA00048247"/>
    </source>
</evidence>
<dbReference type="EMBL" id="NIOJ01000001">
    <property type="protein sequence ID" value="PNU01517.1"/>
    <property type="molecule type" value="Genomic_DNA"/>
</dbReference>
<gene>
    <name evidence="8" type="ORF">CDQ84_00470</name>
</gene>
<sequence length="246" mass="27924">MKAVVLAAGKGKRLQSEKFSLPKVLRNACGKPLISYVLENIKFIRQEDTCIVVGYKKEMVREAVGGEYVYVNQDEQLGTGHAVMMAEPYLKDYDGDVLVLYGDMPLIREETYKKIIEVHAKENADCTILTAVVENPPDYGRIIRDSDGRIISIVEKKDCTPEQLKINEVNVGIYVFKSKLLLESLKKLDNNNNQKEYYLTDVPVILIKDGKKVTSYTIDASDEIYGVNTIEDLEFCENILKKRNCQ</sequence>
<dbReference type="Gene3D" id="3.90.550.10">
    <property type="entry name" value="Spore Coat Polysaccharide Biosynthesis Protein SpsA, Chain A"/>
    <property type="match status" value="1"/>
</dbReference>
<dbReference type="CDD" id="cd02540">
    <property type="entry name" value="GT2_GlmU_N_bac"/>
    <property type="match status" value="1"/>
</dbReference>
<reference evidence="8 9" key="1">
    <citation type="submission" date="2017-06" db="EMBL/GenBank/DDBJ databases">
        <title>Investigating the central metabolism of Clostridium thermosuccinogenes.</title>
        <authorList>
            <person name="Koendjbiharie J.G."/>
            <person name="van Kranenburg R."/>
        </authorList>
    </citation>
    <scope>NUCLEOTIDE SEQUENCE [LARGE SCALE GENOMIC DNA]</scope>
    <source>
        <strain evidence="8 9">DSM 5806</strain>
    </source>
</reference>
<dbReference type="Proteomes" id="UP000236151">
    <property type="component" value="Unassembled WGS sequence"/>
</dbReference>
<name>A0A2K2FN39_9CLOT</name>
<comment type="caution">
    <text evidence="8">The sequence shown here is derived from an EMBL/GenBank/DDBJ whole genome shotgun (WGS) entry which is preliminary data.</text>
</comment>
<feature type="domain" description="Nucleotidyl transferase" evidence="7">
    <location>
        <begin position="2"/>
        <end position="216"/>
    </location>
</feature>